<evidence type="ECO:0000313" key="1">
    <source>
        <dbReference type="EMBL" id="SVE53059.1"/>
    </source>
</evidence>
<sequence>VEVSDSIEIQFIISDSTSDLITIVPEYSINEGTTWDTANVVGILDDLADSVYTGTIIWPSHVQAEGTDQENLKFRITPHDIDSGDNSVISFHLDNNRLPAIELVDFAAEEHDVVLIDYVYSDDEDDTHSIELFFSLDGGYSWLNGTVQPYDPSGDLEWYMWLTEEDLPDREENNVQLIVIPYDNDMGTSDTSNVFALDNYQGQSVILDPIAGEQADSVQIFYSITDTTNDQI</sequence>
<proteinExistence type="predicted"/>
<reference evidence="1" key="1">
    <citation type="submission" date="2018-05" db="EMBL/GenBank/DDBJ databases">
        <authorList>
            <person name="Lanie J.A."/>
            <person name="Ng W.-L."/>
            <person name="Kazmierczak K.M."/>
            <person name="Andrzejewski T.M."/>
            <person name="Davidsen T.M."/>
            <person name="Wayne K.J."/>
            <person name="Tettelin H."/>
            <person name="Glass J.I."/>
            <person name="Rusch D."/>
            <person name="Podicherti R."/>
            <person name="Tsui H.-C.T."/>
            <person name="Winkler M.E."/>
        </authorList>
    </citation>
    <scope>NUCLEOTIDE SEQUENCE</scope>
</reference>
<gene>
    <name evidence="1" type="ORF">METZ01_LOCUS505913</name>
</gene>
<dbReference type="EMBL" id="UINC01223743">
    <property type="protein sequence ID" value="SVE53059.1"/>
    <property type="molecule type" value="Genomic_DNA"/>
</dbReference>
<protein>
    <submittedName>
        <fullName evidence="1">Uncharacterized protein</fullName>
    </submittedName>
</protein>
<dbReference type="AlphaFoldDB" id="A0A383E8W3"/>
<organism evidence="1">
    <name type="scientific">marine metagenome</name>
    <dbReference type="NCBI Taxonomy" id="408172"/>
    <lineage>
        <taxon>unclassified sequences</taxon>
        <taxon>metagenomes</taxon>
        <taxon>ecological metagenomes</taxon>
    </lineage>
</organism>
<accession>A0A383E8W3</accession>
<name>A0A383E8W3_9ZZZZ</name>
<feature type="non-terminal residue" evidence="1">
    <location>
        <position position="1"/>
    </location>
</feature>
<feature type="non-terminal residue" evidence="1">
    <location>
        <position position="232"/>
    </location>
</feature>